<proteinExistence type="predicted"/>
<evidence type="ECO:0000313" key="3">
    <source>
        <dbReference type="Proteomes" id="UP001304461"/>
    </source>
</evidence>
<evidence type="ECO:0000256" key="1">
    <source>
        <dbReference type="SAM" id="Phobius"/>
    </source>
</evidence>
<sequence length="62" mass="6886">MTDPAVATPAAPSRPTPVPVRRLPRFGFHTHTERLNGRFAMLGFIALLAVEWKLGHGLLIWP</sequence>
<keyword evidence="1" id="KW-1133">Transmembrane helix</keyword>
<keyword evidence="1" id="KW-0472">Membrane</keyword>
<protein>
    <submittedName>
        <fullName evidence="2">High light inducible protein</fullName>
    </submittedName>
</protein>
<reference evidence="2 3" key="1">
    <citation type="submission" date="2023-12" db="EMBL/GenBank/DDBJ databases">
        <title>Baltic Sea Cyanobacteria.</title>
        <authorList>
            <person name="Delbaje E."/>
            <person name="Fewer D.P."/>
            <person name="Shishido T.K."/>
        </authorList>
    </citation>
    <scope>NUCLEOTIDE SEQUENCE [LARGE SCALE GENOMIC DNA]</scope>
    <source>
        <strain evidence="2 3">UHCC 0139</strain>
    </source>
</reference>
<feature type="transmembrane region" description="Helical" evidence="1">
    <location>
        <begin position="39"/>
        <end position="61"/>
    </location>
</feature>
<keyword evidence="1" id="KW-0812">Transmembrane</keyword>
<dbReference type="Proteomes" id="UP001304461">
    <property type="component" value="Unassembled WGS sequence"/>
</dbReference>
<dbReference type="RefSeq" id="WP_254976342.1">
    <property type="nucleotide sequence ID" value="NZ_JAYGHX010000003.1"/>
</dbReference>
<dbReference type="SUPFAM" id="SSF103511">
    <property type="entry name" value="Chlorophyll a-b binding protein"/>
    <property type="match status" value="1"/>
</dbReference>
<evidence type="ECO:0000313" key="2">
    <source>
        <dbReference type="EMBL" id="MEA5390881.1"/>
    </source>
</evidence>
<gene>
    <name evidence="2" type="ORF">VB738_06365</name>
</gene>
<comment type="caution">
    <text evidence="2">The sequence shown here is derived from an EMBL/GenBank/DDBJ whole genome shotgun (WGS) entry which is preliminary data.</text>
</comment>
<organism evidence="2 3">
    <name type="scientific">Cyanobium gracile UHCC 0139</name>
    <dbReference type="NCBI Taxonomy" id="3110308"/>
    <lineage>
        <taxon>Bacteria</taxon>
        <taxon>Bacillati</taxon>
        <taxon>Cyanobacteriota</taxon>
        <taxon>Cyanophyceae</taxon>
        <taxon>Synechococcales</taxon>
        <taxon>Prochlorococcaceae</taxon>
        <taxon>Cyanobium</taxon>
    </lineage>
</organism>
<keyword evidence="3" id="KW-1185">Reference proteome</keyword>
<dbReference type="EMBL" id="JAYGHX010000003">
    <property type="protein sequence ID" value="MEA5390881.1"/>
    <property type="molecule type" value="Genomic_DNA"/>
</dbReference>
<accession>A0ABU5RT04</accession>
<name>A0ABU5RT04_9CYAN</name>